<dbReference type="PANTHER" id="PTHR32347">
    <property type="entry name" value="EFFLUX SYSTEM COMPONENT YKNX-RELATED"/>
    <property type="match status" value="1"/>
</dbReference>
<name>A0A1R3SSS0_9BACT</name>
<keyword evidence="2" id="KW-0175">Coiled coil</keyword>
<protein>
    <submittedName>
        <fullName evidence="4">RND family efflux transporter</fullName>
    </submittedName>
</protein>
<dbReference type="STRING" id="1642647.PSM36_0556"/>
<dbReference type="PROSITE" id="PS51257">
    <property type="entry name" value="PROKAR_LIPOPROTEIN"/>
    <property type="match status" value="1"/>
</dbReference>
<evidence type="ECO:0000313" key="4">
    <source>
        <dbReference type="EMBL" id="SCD19386.1"/>
    </source>
</evidence>
<evidence type="ECO:0000313" key="5">
    <source>
        <dbReference type="Proteomes" id="UP000187464"/>
    </source>
</evidence>
<evidence type="ECO:0000256" key="3">
    <source>
        <dbReference type="SAM" id="SignalP"/>
    </source>
</evidence>
<sequence>MRKNALQNLLAAFIIILSSCSEADRPAAYGHFEAREWIVSAAGSGKILWLDIEEGDALTKGQPVGQIDTAELSLQKIHLDNQIVNLRASLPDVGLQIGTLKEKKNVAEKEYLRVDRLVQSGAADRKKLDQIEDELALVDRQIAAALSSLHRETAAILAQIEALEMQRDITTHRIQECAIVNPEKGRVALQFAKRHGFTASGHPLYKLIDTGEMTLHSWFPGELLPQLSIGGEVKVAIDHPYGKMKYHVGKICHIAEKPEFTPGQVQTRQNRALLFYHVKINVTNDGTIKPGMPAEIYLLNLSPEE</sequence>
<evidence type="ECO:0000256" key="1">
    <source>
        <dbReference type="ARBA" id="ARBA00004196"/>
    </source>
</evidence>
<dbReference type="EMBL" id="LT605205">
    <property type="protein sequence ID" value="SCD19386.1"/>
    <property type="molecule type" value="Genomic_DNA"/>
</dbReference>
<dbReference type="KEGG" id="psac:PSM36_0556"/>
<dbReference type="Proteomes" id="UP000187464">
    <property type="component" value="Chromosome I"/>
</dbReference>
<proteinExistence type="predicted"/>
<keyword evidence="5" id="KW-1185">Reference proteome</keyword>
<dbReference type="RefSeq" id="WP_076928680.1">
    <property type="nucleotide sequence ID" value="NZ_LT605205.1"/>
</dbReference>
<evidence type="ECO:0000256" key="2">
    <source>
        <dbReference type="ARBA" id="ARBA00023054"/>
    </source>
</evidence>
<dbReference type="InterPro" id="IPR050465">
    <property type="entry name" value="UPF0194_transport"/>
</dbReference>
<dbReference type="PANTHER" id="PTHR32347:SF23">
    <property type="entry name" value="BLL5650 PROTEIN"/>
    <property type="match status" value="1"/>
</dbReference>
<gene>
    <name evidence="4" type="ORF">PSM36_0556</name>
</gene>
<dbReference type="Gene3D" id="1.10.287.470">
    <property type="entry name" value="Helix hairpin bin"/>
    <property type="match status" value="1"/>
</dbReference>
<dbReference type="Gene3D" id="2.40.50.100">
    <property type="match status" value="1"/>
</dbReference>
<feature type="chain" id="PRO_5012548734" evidence="3">
    <location>
        <begin position="24"/>
        <end position="305"/>
    </location>
</feature>
<feature type="signal peptide" evidence="3">
    <location>
        <begin position="1"/>
        <end position="23"/>
    </location>
</feature>
<keyword evidence="3" id="KW-0732">Signal</keyword>
<dbReference type="GO" id="GO:0030313">
    <property type="term" value="C:cell envelope"/>
    <property type="evidence" value="ECO:0007669"/>
    <property type="project" value="UniProtKB-SubCell"/>
</dbReference>
<comment type="subcellular location">
    <subcellularLocation>
        <location evidence="1">Cell envelope</location>
    </subcellularLocation>
</comment>
<organism evidence="4 5">
    <name type="scientific">Proteiniphilum saccharofermentans</name>
    <dbReference type="NCBI Taxonomy" id="1642647"/>
    <lineage>
        <taxon>Bacteria</taxon>
        <taxon>Pseudomonadati</taxon>
        <taxon>Bacteroidota</taxon>
        <taxon>Bacteroidia</taxon>
        <taxon>Bacteroidales</taxon>
        <taxon>Dysgonomonadaceae</taxon>
        <taxon>Proteiniphilum</taxon>
    </lineage>
</organism>
<reference evidence="4 5" key="1">
    <citation type="submission" date="2016-08" db="EMBL/GenBank/DDBJ databases">
        <authorList>
            <person name="Seilhamer J.J."/>
        </authorList>
    </citation>
    <scope>NUCLEOTIDE SEQUENCE [LARGE SCALE GENOMIC DNA]</scope>
    <source>
        <strain evidence="4">M3/6</strain>
    </source>
</reference>
<accession>A0A1R3SSS0</accession>
<dbReference type="AlphaFoldDB" id="A0A1R3SSS0"/>